<evidence type="ECO:0000313" key="7">
    <source>
        <dbReference type="Proteomes" id="UP000294830"/>
    </source>
</evidence>
<dbReference type="GO" id="GO:0030272">
    <property type="term" value="F:5-formyltetrahydrofolate cyclo-ligase activity"/>
    <property type="evidence" value="ECO:0007669"/>
    <property type="project" value="UniProtKB-EC"/>
</dbReference>
<dbReference type="SUPFAM" id="SSF100950">
    <property type="entry name" value="NagB/RpiA/CoA transferase-like"/>
    <property type="match status" value="1"/>
</dbReference>
<name>A0A4R2EUD0_9BACT</name>
<evidence type="ECO:0000313" key="6">
    <source>
        <dbReference type="EMBL" id="TCN72235.1"/>
    </source>
</evidence>
<dbReference type="PANTHER" id="PTHR23407">
    <property type="entry name" value="ATPASE INHIBITOR/5-FORMYLTETRAHYDROFOLATE CYCLO-LIGASE"/>
    <property type="match status" value="1"/>
</dbReference>
<protein>
    <recommendedName>
        <fullName evidence="5">5-formyltetrahydrofolate cyclo-ligase</fullName>
        <ecNumber evidence="5">6.3.3.2</ecNumber>
    </recommendedName>
</protein>
<keyword evidence="2 4" id="KW-0547">Nucleotide-binding</keyword>
<sequence length="183" mass="21106">MTTKKELRITIKSLKNQQDRKEWEEFSNKIFAQVEQTEAFKKSSTILSYWSMNDEVITHQAVERWSKHKKVYLPLIKGNDLELVRFEGVKKMKPEPIFGILEPTSEEKIEISGIDLVIVPGVAFDANCNRMGRGKGYYDRLLSESVAAKIGVAYNFQIVDEVPVDQHDVPLNMVVTEKNIFKR</sequence>
<dbReference type="RefSeq" id="WP_131838293.1">
    <property type="nucleotide sequence ID" value="NZ_SLWB01000002.1"/>
</dbReference>
<organism evidence="6 7">
    <name type="scientific">Acetobacteroides hydrogenigenes</name>
    <dbReference type="NCBI Taxonomy" id="979970"/>
    <lineage>
        <taxon>Bacteria</taxon>
        <taxon>Pseudomonadati</taxon>
        <taxon>Bacteroidota</taxon>
        <taxon>Bacteroidia</taxon>
        <taxon>Bacteroidales</taxon>
        <taxon>Rikenellaceae</taxon>
        <taxon>Acetobacteroides</taxon>
    </lineage>
</organism>
<comment type="caution">
    <text evidence="6">The sequence shown here is derived from an EMBL/GenBank/DDBJ whole genome shotgun (WGS) entry which is preliminary data.</text>
</comment>
<dbReference type="GO" id="GO:0005524">
    <property type="term" value="F:ATP binding"/>
    <property type="evidence" value="ECO:0007669"/>
    <property type="project" value="UniProtKB-KW"/>
</dbReference>
<dbReference type="EC" id="6.3.3.2" evidence="5"/>
<evidence type="ECO:0000256" key="3">
    <source>
        <dbReference type="ARBA" id="ARBA00022840"/>
    </source>
</evidence>
<comment type="catalytic activity">
    <reaction evidence="5">
        <text>(6S)-5-formyl-5,6,7,8-tetrahydrofolate + ATP = (6R)-5,10-methenyltetrahydrofolate + ADP + phosphate</text>
        <dbReference type="Rhea" id="RHEA:10488"/>
        <dbReference type="ChEBI" id="CHEBI:30616"/>
        <dbReference type="ChEBI" id="CHEBI:43474"/>
        <dbReference type="ChEBI" id="CHEBI:57455"/>
        <dbReference type="ChEBI" id="CHEBI:57457"/>
        <dbReference type="ChEBI" id="CHEBI:456216"/>
        <dbReference type="EC" id="6.3.3.2"/>
    </reaction>
</comment>
<dbReference type="InterPro" id="IPR002698">
    <property type="entry name" value="FTHF_cligase"/>
</dbReference>
<keyword evidence="6" id="KW-0436">Ligase</keyword>
<evidence type="ECO:0000256" key="2">
    <source>
        <dbReference type="ARBA" id="ARBA00022741"/>
    </source>
</evidence>
<keyword evidence="7" id="KW-1185">Reference proteome</keyword>
<comment type="cofactor">
    <cofactor evidence="5">
        <name>Mg(2+)</name>
        <dbReference type="ChEBI" id="CHEBI:18420"/>
    </cofactor>
</comment>
<feature type="binding site" evidence="4">
    <location>
        <begin position="4"/>
        <end position="8"/>
    </location>
    <ligand>
        <name>ATP</name>
        <dbReference type="ChEBI" id="CHEBI:30616"/>
    </ligand>
</feature>
<evidence type="ECO:0000256" key="1">
    <source>
        <dbReference type="ARBA" id="ARBA00010638"/>
    </source>
</evidence>
<evidence type="ECO:0000256" key="4">
    <source>
        <dbReference type="PIRSR" id="PIRSR006806-1"/>
    </source>
</evidence>
<dbReference type="GO" id="GO:0046872">
    <property type="term" value="F:metal ion binding"/>
    <property type="evidence" value="ECO:0007669"/>
    <property type="project" value="UniProtKB-KW"/>
</dbReference>
<evidence type="ECO:0000256" key="5">
    <source>
        <dbReference type="RuleBase" id="RU361279"/>
    </source>
</evidence>
<dbReference type="PIRSF" id="PIRSF006806">
    <property type="entry name" value="FTHF_cligase"/>
    <property type="match status" value="1"/>
</dbReference>
<dbReference type="GO" id="GO:0009396">
    <property type="term" value="P:folic acid-containing compound biosynthetic process"/>
    <property type="evidence" value="ECO:0007669"/>
    <property type="project" value="TreeGrafter"/>
</dbReference>
<dbReference type="InterPro" id="IPR024185">
    <property type="entry name" value="FTHF_cligase-like_sf"/>
</dbReference>
<keyword evidence="3 4" id="KW-0067">ATP-binding</keyword>
<feature type="binding site" evidence="4">
    <location>
        <position position="55"/>
    </location>
    <ligand>
        <name>substrate</name>
    </ligand>
</feature>
<keyword evidence="5" id="KW-0479">Metal-binding</keyword>
<proteinExistence type="inferred from homology"/>
<comment type="similarity">
    <text evidence="1 5">Belongs to the 5-formyltetrahydrofolate cyclo-ligase family.</text>
</comment>
<dbReference type="GO" id="GO:0035999">
    <property type="term" value="P:tetrahydrofolate interconversion"/>
    <property type="evidence" value="ECO:0007669"/>
    <property type="project" value="TreeGrafter"/>
</dbReference>
<dbReference type="PANTHER" id="PTHR23407:SF1">
    <property type="entry name" value="5-FORMYLTETRAHYDROFOLATE CYCLO-LIGASE"/>
    <property type="match status" value="1"/>
</dbReference>
<dbReference type="Proteomes" id="UP000294830">
    <property type="component" value="Unassembled WGS sequence"/>
</dbReference>
<dbReference type="OrthoDB" id="9801938at2"/>
<dbReference type="InterPro" id="IPR037171">
    <property type="entry name" value="NagB/RpiA_transferase-like"/>
</dbReference>
<keyword evidence="5" id="KW-0460">Magnesium</keyword>
<reference evidence="6 7" key="1">
    <citation type="submission" date="2019-03" db="EMBL/GenBank/DDBJ databases">
        <title>Genomic Encyclopedia of Archaeal and Bacterial Type Strains, Phase II (KMG-II): from individual species to whole genera.</title>
        <authorList>
            <person name="Goeker M."/>
        </authorList>
    </citation>
    <scope>NUCLEOTIDE SEQUENCE [LARGE SCALE GENOMIC DNA]</scope>
    <source>
        <strain evidence="6 7">RL-C</strain>
    </source>
</reference>
<dbReference type="AlphaFoldDB" id="A0A4R2EUD0"/>
<gene>
    <name evidence="6" type="ORF">CLV25_102199</name>
</gene>
<feature type="binding site" evidence="4">
    <location>
        <begin position="130"/>
        <end position="138"/>
    </location>
    <ligand>
        <name>ATP</name>
        <dbReference type="ChEBI" id="CHEBI:30616"/>
    </ligand>
</feature>
<accession>A0A4R2EUD0</accession>
<dbReference type="NCBIfam" id="TIGR02727">
    <property type="entry name" value="MTHFS_bact"/>
    <property type="match status" value="1"/>
</dbReference>
<dbReference type="Pfam" id="PF01812">
    <property type="entry name" value="5-FTHF_cyc-lig"/>
    <property type="match status" value="1"/>
</dbReference>
<dbReference type="EMBL" id="SLWB01000002">
    <property type="protein sequence ID" value="TCN72235.1"/>
    <property type="molecule type" value="Genomic_DNA"/>
</dbReference>
<dbReference type="Gene3D" id="3.40.50.10420">
    <property type="entry name" value="NagB/RpiA/CoA transferase-like"/>
    <property type="match status" value="1"/>
</dbReference>